<dbReference type="GO" id="GO:0016301">
    <property type="term" value="F:kinase activity"/>
    <property type="evidence" value="ECO:0007669"/>
    <property type="project" value="UniProtKB-KW"/>
</dbReference>
<dbReference type="PANTHER" id="PTHR10584:SF166">
    <property type="entry name" value="RIBOKINASE"/>
    <property type="match status" value="1"/>
</dbReference>
<dbReference type="EMBL" id="CP073078">
    <property type="protein sequence ID" value="QUD88617.1"/>
    <property type="molecule type" value="Genomic_DNA"/>
</dbReference>
<evidence type="ECO:0000259" key="3">
    <source>
        <dbReference type="Pfam" id="PF00294"/>
    </source>
</evidence>
<evidence type="ECO:0000313" key="4">
    <source>
        <dbReference type="EMBL" id="QUD88617.1"/>
    </source>
</evidence>
<dbReference type="PANTHER" id="PTHR10584">
    <property type="entry name" value="SUGAR KINASE"/>
    <property type="match status" value="1"/>
</dbReference>
<sequence length="315" mass="32094">MPHGLLCIGLTTLDVTARPIDALPEQETTVLVDRIALSPAGTAAGAALVAGTLGVATRLASAVGDDPAGRLVRMVLEEYGVDTALLPALPGRTTSTTVLAVDSQGRRPNFHALGASMEAEITPAVAEAAQEARFVHYAGVGGPKLNGGPGASLVAAAKAAGAVVTCDLISPRGKVMEELALLLPHVDWFMPSAVEARQLTGQDDLAEAAAAFRRMGAGGCIFKDGANGSIVIDAEGLRRVPAHAITPVDTTSCGDSYCAGFIAGLDRGWSVIEAARLASAVSALVARGVGTLGLLDGFAGAERLMREGPLRENVE</sequence>
<keyword evidence="1" id="KW-0808">Transferase</keyword>
<dbReference type="KEGG" id="caul:KCG34_01635"/>
<gene>
    <name evidence="4" type="ORF">KCG34_01635</name>
</gene>
<dbReference type="Proteomes" id="UP000676409">
    <property type="component" value="Chromosome"/>
</dbReference>
<dbReference type="Pfam" id="PF00294">
    <property type="entry name" value="PfkB"/>
    <property type="match status" value="1"/>
</dbReference>
<keyword evidence="5" id="KW-1185">Reference proteome</keyword>
<dbReference type="SUPFAM" id="SSF53613">
    <property type="entry name" value="Ribokinase-like"/>
    <property type="match status" value="1"/>
</dbReference>
<reference evidence="4" key="1">
    <citation type="submission" date="2021-04" db="EMBL/GenBank/DDBJ databases">
        <title>The complete genome sequence of Caulobacter sp. S6.</title>
        <authorList>
            <person name="Tang Y."/>
            <person name="Ouyang W."/>
            <person name="Liu Q."/>
            <person name="Huang B."/>
            <person name="Guo Z."/>
            <person name="Lei P."/>
        </authorList>
    </citation>
    <scope>NUCLEOTIDE SEQUENCE</scope>
    <source>
        <strain evidence="4">S6</strain>
    </source>
</reference>
<keyword evidence="2 4" id="KW-0418">Kinase</keyword>
<organism evidence="4 5">
    <name type="scientific">Phenylobacterium montanum</name>
    <dbReference type="NCBI Taxonomy" id="2823693"/>
    <lineage>
        <taxon>Bacteria</taxon>
        <taxon>Pseudomonadati</taxon>
        <taxon>Pseudomonadota</taxon>
        <taxon>Alphaproteobacteria</taxon>
        <taxon>Caulobacterales</taxon>
        <taxon>Caulobacteraceae</taxon>
        <taxon>Phenylobacterium</taxon>
    </lineage>
</organism>
<name>A0A975G180_9CAUL</name>
<dbReference type="InterPro" id="IPR029056">
    <property type="entry name" value="Ribokinase-like"/>
</dbReference>
<evidence type="ECO:0000313" key="5">
    <source>
        <dbReference type="Proteomes" id="UP000676409"/>
    </source>
</evidence>
<feature type="domain" description="Carbohydrate kinase PfkB" evidence="3">
    <location>
        <begin position="5"/>
        <end position="291"/>
    </location>
</feature>
<dbReference type="InterPro" id="IPR011611">
    <property type="entry name" value="PfkB_dom"/>
</dbReference>
<evidence type="ECO:0000256" key="1">
    <source>
        <dbReference type="ARBA" id="ARBA00022679"/>
    </source>
</evidence>
<proteinExistence type="predicted"/>
<dbReference type="GO" id="GO:0005829">
    <property type="term" value="C:cytosol"/>
    <property type="evidence" value="ECO:0007669"/>
    <property type="project" value="TreeGrafter"/>
</dbReference>
<dbReference type="Gene3D" id="3.40.1190.20">
    <property type="match status" value="1"/>
</dbReference>
<dbReference type="RefSeq" id="WP_211938667.1">
    <property type="nucleotide sequence ID" value="NZ_CP073078.1"/>
</dbReference>
<accession>A0A975G180</accession>
<dbReference type="AlphaFoldDB" id="A0A975G180"/>
<evidence type="ECO:0000256" key="2">
    <source>
        <dbReference type="ARBA" id="ARBA00022777"/>
    </source>
</evidence>
<protein>
    <submittedName>
        <fullName evidence="4">Carbohydrate kinase family protein</fullName>
    </submittedName>
</protein>